<name>A0A9K3GMY1_9EUKA</name>
<protein>
    <submittedName>
        <fullName evidence="2">Uncharacterized protein</fullName>
    </submittedName>
</protein>
<feature type="region of interest" description="Disordered" evidence="1">
    <location>
        <begin position="121"/>
        <end position="179"/>
    </location>
</feature>
<proteinExistence type="predicted"/>
<evidence type="ECO:0000256" key="1">
    <source>
        <dbReference type="SAM" id="MobiDB-lite"/>
    </source>
</evidence>
<evidence type="ECO:0000313" key="3">
    <source>
        <dbReference type="Proteomes" id="UP000265618"/>
    </source>
</evidence>
<reference evidence="2 3" key="1">
    <citation type="journal article" date="2018" name="PLoS ONE">
        <title>The draft genome of Kipferlia bialata reveals reductive genome evolution in fornicate parasites.</title>
        <authorList>
            <person name="Tanifuji G."/>
            <person name="Takabayashi S."/>
            <person name="Kume K."/>
            <person name="Takagi M."/>
            <person name="Nakayama T."/>
            <person name="Kamikawa R."/>
            <person name="Inagaki Y."/>
            <person name="Hashimoto T."/>
        </authorList>
    </citation>
    <scope>NUCLEOTIDE SEQUENCE [LARGE SCALE GENOMIC DNA]</scope>
    <source>
        <strain evidence="2">NY0173</strain>
    </source>
</reference>
<organism evidence="2 3">
    <name type="scientific">Kipferlia bialata</name>
    <dbReference type="NCBI Taxonomy" id="797122"/>
    <lineage>
        <taxon>Eukaryota</taxon>
        <taxon>Metamonada</taxon>
        <taxon>Carpediemonas-like organisms</taxon>
        <taxon>Kipferlia</taxon>
    </lineage>
</organism>
<feature type="compositionally biased region" description="Basic and acidic residues" evidence="1">
    <location>
        <begin position="155"/>
        <end position="167"/>
    </location>
</feature>
<dbReference type="AlphaFoldDB" id="A0A9K3GMY1"/>
<dbReference type="EMBL" id="BDIP01003881">
    <property type="protein sequence ID" value="GIQ88230.1"/>
    <property type="molecule type" value="Genomic_DNA"/>
</dbReference>
<feature type="non-terminal residue" evidence="2">
    <location>
        <position position="1"/>
    </location>
</feature>
<feature type="compositionally biased region" description="Basic and acidic residues" evidence="1">
    <location>
        <begin position="23"/>
        <end position="38"/>
    </location>
</feature>
<evidence type="ECO:0000313" key="2">
    <source>
        <dbReference type="EMBL" id="GIQ88230.1"/>
    </source>
</evidence>
<feature type="region of interest" description="Disordered" evidence="1">
    <location>
        <begin position="218"/>
        <end position="238"/>
    </location>
</feature>
<gene>
    <name evidence="2" type="ORF">KIPB_010435</name>
</gene>
<sequence length="300" mass="32840">VPKMFASLRRTSDASEGEEGEREGERERETRGPHRRLSDGTPQSQRKSSLSSSFHTISGHTRTPGKHSSTLNVSDTSSSSMSMVAEVAELCDEPLASMDLAAMMPNVGIAVSPSAAAALSPTFPMRERERETLQDLPLDRERETLASSVNAPSPRVRERERERERESPVTLSRSVRDSQYRIKTRSPAHSLSALFTGSESVSRKSYLRDSIKRLWKGEEDKVAPTTPGGTTRPVNPTRLGEVSGRGYCSLDGGEGAEWIACEVVSYSSLSLSLCVCVCVCNPRLSRTAALQAQSQSRHTR</sequence>
<feature type="compositionally biased region" description="Low complexity" evidence="1">
    <location>
        <begin position="68"/>
        <end position="77"/>
    </location>
</feature>
<feature type="compositionally biased region" description="Basic and acidic residues" evidence="1">
    <location>
        <begin position="125"/>
        <end position="144"/>
    </location>
</feature>
<feature type="region of interest" description="Disordered" evidence="1">
    <location>
        <begin position="1"/>
        <end position="77"/>
    </location>
</feature>
<comment type="caution">
    <text evidence="2">The sequence shown here is derived from an EMBL/GenBank/DDBJ whole genome shotgun (WGS) entry which is preliminary data.</text>
</comment>
<accession>A0A9K3GMY1</accession>
<keyword evidence="3" id="KW-1185">Reference proteome</keyword>
<dbReference type="Proteomes" id="UP000265618">
    <property type="component" value="Unassembled WGS sequence"/>
</dbReference>